<dbReference type="PANTHER" id="PTHR38477:SF1">
    <property type="entry name" value="MUREIN L,D-TRANSPEPTIDASE CATALYTIC DOMAIN FAMILY PROTEIN"/>
    <property type="match status" value="1"/>
</dbReference>
<protein>
    <submittedName>
        <fullName evidence="1">L,D-transpeptidase catalytic domain</fullName>
    </submittedName>
</protein>
<dbReference type="RefSeq" id="WP_072960226.1">
    <property type="nucleotide sequence ID" value="NZ_FQUT01000009.1"/>
</dbReference>
<proteinExistence type="predicted"/>
<dbReference type="OrthoDB" id="1247236at2"/>
<evidence type="ECO:0000313" key="1">
    <source>
        <dbReference type="EMBL" id="SHG04831.1"/>
    </source>
</evidence>
<accession>A0A1M5GMQ4</accession>
<dbReference type="STRING" id="1416778.SAMN05443633_109181"/>
<name>A0A1M5GMQ4_9FLAO</name>
<organism evidence="1 2">
    <name type="scientific">Chryseobacterium arachidis</name>
    <dbReference type="NCBI Taxonomy" id="1416778"/>
    <lineage>
        <taxon>Bacteria</taxon>
        <taxon>Pseudomonadati</taxon>
        <taxon>Bacteroidota</taxon>
        <taxon>Flavobacteriia</taxon>
        <taxon>Flavobacteriales</taxon>
        <taxon>Weeksellaceae</taxon>
        <taxon>Chryseobacterium group</taxon>
        <taxon>Chryseobacterium</taxon>
    </lineage>
</organism>
<dbReference type="PANTHER" id="PTHR38477">
    <property type="entry name" value="HYPOTHETICAL EXPORTED PROTEIN"/>
    <property type="match status" value="1"/>
</dbReference>
<sequence length="193" mass="21957">MMKNLIFLFLFFISCSKLESQASYAGDYLPKSKVLEIKNFVKGKNYNQDLAVFINFKIHSGKYRYFVYDLKNDKIVQKAIVAHGEGSVVNHSQELQFSNVDGSHQSSLGKYEIKESYSGKFGKAYRLDGLDDTNSNARARAIVLHSYYCVDDKESLQPACLSFGCPMLSKNAFNITAKYIDQSKKPIILYAFY</sequence>
<dbReference type="PROSITE" id="PS51257">
    <property type="entry name" value="PROKAR_LIPOPROTEIN"/>
    <property type="match status" value="1"/>
</dbReference>
<dbReference type="EMBL" id="FQUT01000009">
    <property type="protein sequence ID" value="SHG04831.1"/>
    <property type="molecule type" value="Genomic_DNA"/>
</dbReference>
<dbReference type="InterPro" id="IPR032676">
    <property type="entry name" value="YkuD_2"/>
</dbReference>
<gene>
    <name evidence="1" type="ORF">SAMN05443633_109181</name>
</gene>
<dbReference type="AlphaFoldDB" id="A0A1M5GMQ4"/>
<dbReference type="Proteomes" id="UP000184518">
    <property type="component" value="Unassembled WGS sequence"/>
</dbReference>
<keyword evidence="2" id="KW-1185">Reference proteome</keyword>
<evidence type="ECO:0000313" key="2">
    <source>
        <dbReference type="Proteomes" id="UP000184518"/>
    </source>
</evidence>
<reference evidence="2" key="1">
    <citation type="submission" date="2016-11" db="EMBL/GenBank/DDBJ databases">
        <authorList>
            <person name="Varghese N."/>
            <person name="Submissions S."/>
        </authorList>
    </citation>
    <scope>NUCLEOTIDE SEQUENCE [LARGE SCALE GENOMIC DNA]</scope>
    <source>
        <strain evidence="2">DSM 27619</strain>
    </source>
</reference>
<dbReference type="Pfam" id="PF13645">
    <property type="entry name" value="YkuD_2"/>
    <property type="match status" value="1"/>
</dbReference>